<feature type="region of interest" description="Disordered" evidence="1">
    <location>
        <begin position="439"/>
        <end position="468"/>
    </location>
</feature>
<reference evidence="3" key="1">
    <citation type="submission" date="2022-10" db="EMBL/GenBank/DDBJ databases">
        <title>The complete genomes of actinobacterial strains from the NBC collection.</title>
        <authorList>
            <person name="Joergensen T.S."/>
            <person name="Alvarez Arevalo M."/>
            <person name="Sterndorff E.B."/>
            <person name="Faurdal D."/>
            <person name="Vuksanovic O."/>
            <person name="Mourched A.-S."/>
            <person name="Charusanti P."/>
            <person name="Shaw S."/>
            <person name="Blin K."/>
            <person name="Weber T."/>
        </authorList>
    </citation>
    <scope>NUCLEOTIDE SEQUENCE</scope>
    <source>
        <strain evidence="3">NBC_01436</strain>
    </source>
</reference>
<organism evidence="3 4">
    <name type="scientific">Streptomyces anulatus</name>
    <name type="common">Streptomyces chrysomallus</name>
    <dbReference type="NCBI Taxonomy" id="1892"/>
    <lineage>
        <taxon>Bacteria</taxon>
        <taxon>Bacillati</taxon>
        <taxon>Actinomycetota</taxon>
        <taxon>Actinomycetes</taxon>
        <taxon>Kitasatosporales</taxon>
        <taxon>Streptomycetaceae</taxon>
        <taxon>Streptomyces</taxon>
    </lineage>
</organism>
<gene>
    <name evidence="3" type="ORF">OG367_38505</name>
</gene>
<evidence type="ECO:0000259" key="2">
    <source>
        <dbReference type="Pfam" id="PF13546"/>
    </source>
</evidence>
<dbReference type="Pfam" id="PF13546">
    <property type="entry name" value="DDE_5"/>
    <property type="match status" value="1"/>
</dbReference>
<sequence length="518" mass="57898">MCSDQGALIKTKAVRVSLLPQDVPGEAFAEASRFRDELYACLTGRGDELFELADAVLCAPGAVHSAVELTLLPEHRRGHGAIEGRIDADRLRSLLAGLPLPRFPDGRLVLAVDVSSWLRSDAPCSPDRLFCHVYGRAKTASQFIPGWPYSFVAVLEMGATSWTQILDAVRLGPADDATAVTAAQLRDVVERLIAAGQWSPGEPDITVVTDAGYDVTRLAWVLRDLPVELVGRVRGDRVMRLPKPPRVYDPKGGRPPKHGPEFRFAKPETWPEPAVTTRTATMNYGKATAQAWDRVHPRLTHRAAWLDHEGELPLIEGTLVRLEVEHLSKDRAAPAVWLWSSKTGADGADVDRTWQAFLRRFDLEHTFRLFKQTLGWTRPRLREPEAADRWTWLIIAAYTQLRLARPAVHDLRHPWEKPTAPHRLTPARVRRTFRNFRQHLPCPARAPKPHRPGPGRPPGTPNKHRAPRYDVGKTVRRETTLSALQRLAGKDEGEHRAKVRPTHAAARAVPISHALCPQ</sequence>
<dbReference type="InterPro" id="IPR038721">
    <property type="entry name" value="IS701-like_DDE_dom"/>
</dbReference>
<keyword evidence="4" id="KW-1185">Reference proteome</keyword>
<dbReference type="InterPro" id="IPR012337">
    <property type="entry name" value="RNaseH-like_sf"/>
</dbReference>
<feature type="compositionally biased region" description="Basic and acidic residues" evidence="1">
    <location>
        <begin position="246"/>
        <end position="263"/>
    </location>
</feature>
<dbReference type="SUPFAM" id="SSF53098">
    <property type="entry name" value="Ribonuclease H-like"/>
    <property type="match status" value="1"/>
</dbReference>
<protein>
    <submittedName>
        <fullName evidence="3">Transposase</fullName>
    </submittedName>
</protein>
<proteinExistence type="predicted"/>
<evidence type="ECO:0000313" key="4">
    <source>
        <dbReference type="Proteomes" id="UP001431926"/>
    </source>
</evidence>
<feature type="domain" description="Transposase IS701-like DDE" evidence="2">
    <location>
        <begin position="37"/>
        <end position="297"/>
    </location>
</feature>
<dbReference type="NCBIfam" id="NF041680">
    <property type="entry name" value="transp_NF041680"/>
    <property type="match status" value="1"/>
</dbReference>
<accession>A0ABZ1ZWE9</accession>
<evidence type="ECO:0000313" key="3">
    <source>
        <dbReference type="EMBL" id="WUX41762.1"/>
    </source>
</evidence>
<dbReference type="EMBL" id="CP109491">
    <property type="protein sequence ID" value="WUX41762.1"/>
    <property type="molecule type" value="Genomic_DNA"/>
</dbReference>
<feature type="region of interest" description="Disordered" evidence="1">
    <location>
        <begin position="243"/>
        <end position="263"/>
    </location>
</feature>
<name>A0ABZ1ZWE9_STRAQ</name>
<dbReference type="Proteomes" id="UP001431926">
    <property type="component" value="Chromosome"/>
</dbReference>
<evidence type="ECO:0000256" key="1">
    <source>
        <dbReference type="SAM" id="MobiDB-lite"/>
    </source>
</evidence>